<dbReference type="Proteomes" id="UP000238322">
    <property type="component" value="Unassembled WGS sequence"/>
</dbReference>
<reference evidence="2 3" key="1">
    <citation type="submission" date="2018-02" db="EMBL/GenBank/DDBJ databases">
        <title>Comparative genomes isolates from brazilian mangrove.</title>
        <authorList>
            <person name="Araujo J.E."/>
            <person name="Taketani R.G."/>
            <person name="Silva M.C.P."/>
            <person name="Loureco M.V."/>
            <person name="Andreote F.D."/>
        </authorList>
    </citation>
    <scope>NUCLEOTIDE SEQUENCE [LARGE SCALE GENOMIC DNA]</scope>
    <source>
        <strain evidence="2 3">Hex-1 MGV</strain>
    </source>
</reference>
<dbReference type="PANTHER" id="PTHR10438:SF468">
    <property type="entry name" value="THIOREDOXIN-1-RELATED"/>
    <property type="match status" value="1"/>
</dbReference>
<sequence length="111" mass="12476">MPFDPTHREEVPTREEIDQSSGKLIVEFGANWCGHCQQLSPTVESLLADAKEIAHLRVADGKGKRLGRSYQVKLWPTLVFLKDGVVITKLVRPSANELRQTFTLFQQDSLG</sequence>
<organism evidence="2 3">
    <name type="scientific">Blastopirellula marina</name>
    <dbReference type="NCBI Taxonomy" id="124"/>
    <lineage>
        <taxon>Bacteria</taxon>
        <taxon>Pseudomonadati</taxon>
        <taxon>Planctomycetota</taxon>
        <taxon>Planctomycetia</taxon>
        <taxon>Pirellulales</taxon>
        <taxon>Pirellulaceae</taxon>
        <taxon>Blastopirellula</taxon>
    </lineage>
</organism>
<dbReference type="InterPro" id="IPR036249">
    <property type="entry name" value="Thioredoxin-like_sf"/>
</dbReference>
<gene>
    <name evidence="2" type="ORF">C5Y83_11345</name>
</gene>
<evidence type="ECO:0000313" key="2">
    <source>
        <dbReference type="EMBL" id="PQO34129.1"/>
    </source>
</evidence>
<dbReference type="PROSITE" id="PS51352">
    <property type="entry name" value="THIOREDOXIN_2"/>
    <property type="match status" value="1"/>
</dbReference>
<proteinExistence type="predicted"/>
<protein>
    <submittedName>
        <fullName evidence="2">Thioredoxin</fullName>
    </submittedName>
</protein>
<feature type="domain" description="Thioredoxin" evidence="1">
    <location>
        <begin position="1"/>
        <end position="107"/>
    </location>
</feature>
<dbReference type="CDD" id="cd02947">
    <property type="entry name" value="TRX_family"/>
    <property type="match status" value="1"/>
</dbReference>
<dbReference type="PRINTS" id="PR00421">
    <property type="entry name" value="THIOREDOXIN"/>
</dbReference>
<dbReference type="InterPro" id="IPR013766">
    <property type="entry name" value="Thioredoxin_domain"/>
</dbReference>
<dbReference type="OrthoDB" id="215495at2"/>
<name>A0A2S8FPL7_9BACT</name>
<evidence type="ECO:0000259" key="1">
    <source>
        <dbReference type="PROSITE" id="PS51352"/>
    </source>
</evidence>
<dbReference type="Pfam" id="PF00085">
    <property type="entry name" value="Thioredoxin"/>
    <property type="match status" value="1"/>
</dbReference>
<accession>A0A2S8FPL7</accession>
<evidence type="ECO:0000313" key="3">
    <source>
        <dbReference type="Proteomes" id="UP000238322"/>
    </source>
</evidence>
<dbReference type="AlphaFoldDB" id="A0A2S8FPL7"/>
<dbReference type="PANTHER" id="PTHR10438">
    <property type="entry name" value="THIOREDOXIN"/>
    <property type="match status" value="1"/>
</dbReference>
<comment type="caution">
    <text evidence="2">The sequence shown here is derived from an EMBL/GenBank/DDBJ whole genome shotgun (WGS) entry which is preliminary data.</text>
</comment>
<dbReference type="EMBL" id="PUHY01000010">
    <property type="protein sequence ID" value="PQO34129.1"/>
    <property type="molecule type" value="Genomic_DNA"/>
</dbReference>
<dbReference type="SUPFAM" id="SSF52833">
    <property type="entry name" value="Thioredoxin-like"/>
    <property type="match status" value="1"/>
</dbReference>
<dbReference type="Gene3D" id="3.40.30.10">
    <property type="entry name" value="Glutaredoxin"/>
    <property type="match status" value="1"/>
</dbReference>
<dbReference type="RefSeq" id="WP_105329835.1">
    <property type="nucleotide sequence ID" value="NZ_PUHY01000010.1"/>
</dbReference>
<dbReference type="InterPro" id="IPR050620">
    <property type="entry name" value="Thioredoxin_H-type-like"/>
</dbReference>